<feature type="compositionally biased region" description="Basic and acidic residues" evidence="1">
    <location>
        <begin position="31"/>
        <end position="45"/>
    </location>
</feature>
<gene>
    <name evidence="2" type="ORF">QC825_10655</name>
</gene>
<dbReference type="InterPro" id="IPR041374">
    <property type="entry name" value="BaeRF_family12"/>
</dbReference>
<evidence type="ECO:0000313" key="2">
    <source>
        <dbReference type="EMBL" id="MDR5896534.1"/>
    </source>
</evidence>
<proteinExistence type="predicted"/>
<protein>
    <submittedName>
        <fullName evidence="2">Host attachment protein</fullName>
    </submittedName>
</protein>
<reference evidence="2 3" key="1">
    <citation type="submission" date="2023-04" db="EMBL/GenBank/DDBJ databases">
        <title>A long-awaited taxogenomic arrangement of the family Halomonadaceae.</title>
        <authorList>
            <person name="De La Haba R."/>
            <person name="Chuvochina M."/>
            <person name="Wittouck S."/>
            <person name="Arahal D.R."/>
            <person name="Sanchez-Porro C."/>
            <person name="Hugenholtz P."/>
            <person name="Ventosa A."/>
        </authorList>
    </citation>
    <scope>NUCLEOTIDE SEQUENCE [LARGE SCALE GENOMIC DNA]</scope>
    <source>
        <strain evidence="2 3">DSM 22428</strain>
    </source>
</reference>
<keyword evidence="3" id="KW-1185">Reference proteome</keyword>
<sequence length="143" mass="15416">MTTMIVVADAARARIFMHDAGLMKEADALVHPESREHTGDLRTGGKGDSGNGPHQRQTGDDGATSDKHAEFFAKEVAEYMKKAHDQGKADRLIIAAAPKFLGALRQKMDKSLAQCVDQSVDKDLSSASAEEIRDKLVPKATLA</sequence>
<evidence type="ECO:0000256" key="1">
    <source>
        <dbReference type="SAM" id="MobiDB-lite"/>
    </source>
</evidence>
<dbReference type="Pfam" id="PF18856">
    <property type="entry name" value="baeRF_family12"/>
    <property type="match status" value="1"/>
</dbReference>
<dbReference type="EMBL" id="JARWAO010000005">
    <property type="protein sequence ID" value="MDR5896534.1"/>
    <property type="molecule type" value="Genomic_DNA"/>
</dbReference>
<comment type="caution">
    <text evidence="2">The sequence shown here is derived from an EMBL/GenBank/DDBJ whole genome shotgun (WGS) entry which is preliminary data.</text>
</comment>
<name>A0ABU1GWX0_9GAMM</name>
<accession>A0ABU1GWX0</accession>
<feature type="region of interest" description="Disordered" evidence="1">
    <location>
        <begin position="31"/>
        <end position="67"/>
    </location>
</feature>
<dbReference type="Proteomes" id="UP001269375">
    <property type="component" value="Unassembled WGS sequence"/>
</dbReference>
<organism evidence="2 3">
    <name type="scientific">Larsenimonas suaedae</name>
    <dbReference type="NCBI Taxonomy" id="1851019"/>
    <lineage>
        <taxon>Bacteria</taxon>
        <taxon>Pseudomonadati</taxon>
        <taxon>Pseudomonadota</taxon>
        <taxon>Gammaproteobacteria</taxon>
        <taxon>Oceanospirillales</taxon>
        <taxon>Halomonadaceae</taxon>
        <taxon>Larsenimonas</taxon>
    </lineage>
</organism>
<evidence type="ECO:0000313" key="3">
    <source>
        <dbReference type="Proteomes" id="UP001269375"/>
    </source>
</evidence>